<evidence type="ECO:0000259" key="3">
    <source>
        <dbReference type="Pfam" id="PF01648"/>
    </source>
</evidence>
<keyword evidence="6" id="KW-1185">Reference proteome</keyword>
<reference evidence="5 6" key="1">
    <citation type="journal article" date="2019" name="Int. J. Syst. Evol. Microbiol.">
        <title>The Global Catalogue of Microorganisms (GCM) 10K type strain sequencing project: providing services to taxonomists for standard genome sequencing and annotation.</title>
        <authorList>
            <consortium name="The Broad Institute Genomics Platform"/>
            <consortium name="The Broad Institute Genome Sequencing Center for Infectious Disease"/>
            <person name="Wu L."/>
            <person name="Ma J."/>
        </authorList>
    </citation>
    <scope>NUCLEOTIDE SEQUENCE [LARGE SCALE GENOMIC DNA]</scope>
    <source>
        <strain evidence="5 6">JCM 13250</strain>
    </source>
</reference>
<dbReference type="InterPro" id="IPR055066">
    <property type="entry name" value="AASDHPPT_N"/>
</dbReference>
<keyword evidence="2 5" id="KW-0808">Transferase</keyword>
<comment type="similarity">
    <text evidence="1">Belongs to the P-Pant transferase superfamily. Gsp/Sfp/HetI/AcpT family.</text>
</comment>
<feature type="domain" description="4'-phosphopantetheinyl transferase" evidence="3">
    <location>
        <begin position="111"/>
        <end position="176"/>
    </location>
</feature>
<dbReference type="InterPro" id="IPR037143">
    <property type="entry name" value="4-PPantetheinyl_Trfase_dom_sf"/>
</dbReference>
<accession>A0ABN2M8Y0</accession>
<gene>
    <name evidence="5" type="ORF">GCM10009682_40310</name>
</gene>
<comment type="caution">
    <text evidence="5">The sequence shown here is derived from an EMBL/GenBank/DDBJ whole genome shotgun (WGS) entry which is preliminary data.</text>
</comment>
<proteinExistence type="inferred from homology"/>
<feature type="domain" description="4'-phosphopantetheinyl transferase N-terminal" evidence="4">
    <location>
        <begin position="18"/>
        <end position="106"/>
    </location>
</feature>
<dbReference type="GO" id="GO:0016740">
    <property type="term" value="F:transferase activity"/>
    <property type="evidence" value="ECO:0007669"/>
    <property type="project" value="UniProtKB-KW"/>
</dbReference>
<sequence>MSPVTRHPVDVWLIPLDPPAEALEECAVLLDTDERRRVLSMLDARNRRRFTAAHGSIRVILARYLGVPAGLIRWRRGEHGKPELAGGGHGLKVNLSHSGDLAALAVSHGRAVGVDVQRLAPVDATALAARYFPEAEARFVASGATPAARLLRFTRLWTRKEACVKASGARLAEGLGLPVDGRGRGAGRGMIAVRGTDGTLPGPYLVCDLDVPAGYRAAVALAGTSPFEVVSRDWPDAEADAVPRGTRWPIGGGRARAPWAVRTTAC</sequence>
<organism evidence="5 6">
    <name type="scientific">Luedemannella flava</name>
    <dbReference type="NCBI Taxonomy" id="349316"/>
    <lineage>
        <taxon>Bacteria</taxon>
        <taxon>Bacillati</taxon>
        <taxon>Actinomycetota</taxon>
        <taxon>Actinomycetes</taxon>
        <taxon>Micromonosporales</taxon>
        <taxon>Micromonosporaceae</taxon>
        <taxon>Luedemannella</taxon>
    </lineage>
</organism>
<evidence type="ECO:0000256" key="1">
    <source>
        <dbReference type="ARBA" id="ARBA00010990"/>
    </source>
</evidence>
<evidence type="ECO:0000259" key="4">
    <source>
        <dbReference type="Pfam" id="PF22624"/>
    </source>
</evidence>
<dbReference type="InterPro" id="IPR008278">
    <property type="entry name" value="4-PPantetheinyl_Trfase_dom"/>
</dbReference>
<dbReference type="PANTHER" id="PTHR12215:SF10">
    <property type="entry name" value="L-AMINOADIPATE-SEMIALDEHYDE DEHYDROGENASE-PHOSPHOPANTETHEINYL TRANSFERASE"/>
    <property type="match status" value="1"/>
</dbReference>
<dbReference type="EMBL" id="BAAALT010000130">
    <property type="protein sequence ID" value="GAA1815180.1"/>
    <property type="molecule type" value="Genomic_DNA"/>
</dbReference>
<name>A0ABN2M8Y0_9ACTN</name>
<evidence type="ECO:0000256" key="2">
    <source>
        <dbReference type="ARBA" id="ARBA00022679"/>
    </source>
</evidence>
<evidence type="ECO:0000313" key="6">
    <source>
        <dbReference type="Proteomes" id="UP001500218"/>
    </source>
</evidence>
<evidence type="ECO:0000313" key="5">
    <source>
        <dbReference type="EMBL" id="GAA1815180.1"/>
    </source>
</evidence>
<dbReference type="Gene3D" id="3.90.470.20">
    <property type="entry name" value="4'-phosphopantetheinyl transferase domain"/>
    <property type="match status" value="1"/>
</dbReference>
<dbReference type="SUPFAM" id="SSF56214">
    <property type="entry name" value="4'-phosphopantetheinyl transferase"/>
    <property type="match status" value="2"/>
</dbReference>
<dbReference type="PANTHER" id="PTHR12215">
    <property type="entry name" value="PHOSPHOPANTETHEINE TRANSFERASE"/>
    <property type="match status" value="1"/>
</dbReference>
<protein>
    <submittedName>
        <fullName evidence="5">4'-phosphopantetheinyl transferase superfamily protein</fullName>
    </submittedName>
</protein>
<dbReference type="Proteomes" id="UP001500218">
    <property type="component" value="Unassembled WGS sequence"/>
</dbReference>
<dbReference type="Pfam" id="PF01648">
    <property type="entry name" value="ACPS"/>
    <property type="match status" value="1"/>
</dbReference>
<dbReference type="InterPro" id="IPR050559">
    <property type="entry name" value="P-Pant_transferase_sf"/>
</dbReference>
<dbReference type="Pfam" id="PF22624">
    <property type="entry name" value="AASDHPPT_N"/>
    <property type="match status" value="1"/>
</dbReference>